<comment type="catalytic activity">
    <reaction evidence="12">
        <text>a tRNA precursor + 2 CTP + ATP = a tRNA with a 3' CCA end + 3 diphosphate</text>
        <dbReference type="Rhea" id="RHEA:14433"/>
        <dbReference type="Rhea" id="RHEA-COMP:10465"/>
        <dbReference type="Rhea" id="RHEA-COMP:10468"/>
        <dbReference type="ChEBI" id="CHEBI:30616"/>
        <dbReference type="ChEBI" id="CHEBI:33019"/>
        <dbReference type="ChEBI" id="CHEBI:37563"/>
        <dbReference type="ChEBI" id="CHEBI:74896"/>
        <dbReference type="ChEBI" id="CHEBI:83071"/>
        <dbReference type="EC" id="2.7.7.72"/>
    </reaction>
</comment>
<dbReference type="Gene3D" id="1.10.3090.10">
    <property type="entry name" value="cca-adding enzyme, domain 2"/>
    <property type="match status" value="1"/>
</dbReference>
<evidence type="ECO:0000256" key="1">
    <source>
        <dbReference type="ARBA" id="ARBA00022596"/>
    </source>
</evidence>
<feature type="binding site" evidence="12">
    <location>
        <position position="91"/>
    </location>
    <ligand>
        <name>CTP</name>
        <dbReference type="ChEBI" id="CHEBI:37563"/>
    </ligand>
</feature>
<feature type="binding site" evidence="12">
    <location>
        <position position="137"/>
    </location>
    <ligand>
        <name>CTP</name>
        <dbReference type="ChEBI" id="CHEBI:37563"/>
    </ligand>
</feature>
<evidence type="ECO:0000256" key="11">
    <source>
        <dbReference type="ARBA" id="ARBA00022884"/>
    </source>
</evidence>
<dbReference type="Gene3D" id="3.30.460.10">
    <property type="entry name" value="Beta Polymerase, domain 2"/>
    <property type="match status" value="1"/>
</dbReference>
<evidence type="ECO:0000256" key="8">
    <source>
        <dbReference type="ARBA" id="ARBA00022801"/>
    </source>
</evidence>
<feature type="domain" description="HD" evidence="13">
    <location>
        <begin position="228"/>
        <end position="329"/>
    </location>
</feature>
<dbReference type="InterPro" id="IPR002646">
    <property type="entry name" value="PolA_pol_head_dom"/>
</dbReference>
<evidence type="ECO:0000256" key="10">
    <source>
        <dbReference type="ARBA" id="ARBA00022842"/>
    </source>
</evidence>
<dbReference type="PANTHER" id="PTHR47545">
    <property type="entry name" value="MULTIFUNCTIONAL CCA PROTEIN"/>
    <property type="match status" value="1"/>
</dbReference>
<dbReference type="Pfam" id="PF01743">
    <property type="entry name" value="PolyA_pol"/>
    <property type="match status" value="1"/>
</dbReference>
<dbReference type="RefSeq" id="WP_235313826.1">
    <property type="nucleotide sequence ID" value="NZ_JAKGAS010000010.1"/>
</dbReference>
<dbReference type="HAMAP" id="MF_01262">
    <property type="entry name" value="CCA_bact_type2"/>
    <property type="match status" value="1"/>
</dbReference>
<keyword evidence="6 12" id="KW-0547">Nucleotide-binding</keyword>
<keyword evidence="1 12" id="KW-0533">Nickel</keyword>
<dbReference type="Pfam" id="PF01966">
    <property type="entry name" value="HD"/>
    <property type="match status" value="1"/>
</dbReference>
<dbReference type="EMBL" id="JAKGAS010000010">
    <property type="protein sequence ID" value="MCF2949724.1"/>
    <property type="molecule type" value="Genomic_DNA"/>
</dbReference>
<evidence type="ECO:0000256" key="4">
    <source>
        <dbReference type="ARBA" id="ARBA00022695"/>
    </source>
</evidence>
<comment type="cofactor">
    <cofactor evidence="12">
        <name>Ni(2+)</name>
        <dbReference type="ChEBI" id="CHEBI:49786"/>
    </cofactor>
    <text evidence="12">Nickel for phosphatase activity.</text>
</comment>
<dbReference type="NCBIfam" id="NF008137">
    <property type="entry name" value="PRK10885.1"/>
    <property type="match status" value="1"/>
</dbReference>
<protein>
    <recommendedName>
        <fullName evidence="12">Multifunctional CCA protein</fullName>
    </recommendedName>
    <domain>
        <recommendedName>
            <fullName evidence="12">CCA-adding enzyme</fullName>
            <ecNumber evidence="12">2.7.7.72</ecNumber>
        </recommendedName>
        <alternativeName>
            <fullName evidence="12">CCA tRNA nucleotidyltransferase</fullName>
        </alternativeName>
        <alternativeName>
            <fullName evidence="12">tRNA CCA-pyrophosphorylase</fullName>
        </alternativeName>
        <alternativeName>
            <fullName evidence="12">tRNA adenylyl-/cytidylyl-transferase</fullName>
        </alternativeName>
        <alternativeName>
            <fullName evidence="12">tRNA nucleotidyltransferase</fullName>
        </alternativeName>
        <alternativeName>
            <fullName evidence="12">tRNA-NT</fullName>
        </alternativeName>
    </domain>
    <domain>
        <recommendedName>
            <fullName evidence="12">2'-nucleotidase</fullName>
            <ecNumber evidence="12">3.1.3.-</ecNumber>
        </recommendedName>
    </domain>
    <domain>
        <recommendedName>
            <fullName evidence="12">2',3'-cyclic phosphodiesterase</fullName>
            <ecNumber evidence="12">3.1.4.-</ecNumber>
        </recommendedName>
    </domain>
    <domain>
        <recommendedName>
            <fullName evidence="12">Phosphatase</fullName>
        </recommendedName>
    </domain>
</protein>
<keyword evidence="15" id="KW-1185">Reference proteome</keyword>
<feature type="binding site" evidence="12">
    <location>
        <position position="140"/>
    </location>
    <ligand>
        <name>CTP</name>
        <dbReference type="ChEBI" id="CHEBI:37563"/>
    </ligand>
</feature>
<organism evidence="14 15">
    <name type="scientific">Paraglaciecola algarum</name>
    <dbReference type="NCBI Taxonomy" id="3050085"/>
    <lineage>
        <taxon>Bacteria</taxon>
        <taxon>Pseudomonadati</taxon>
        <taxon>Pseudomonadota</taxon>
        <taxon>Gammaproteobacteria</taxon>
        <taxon>Alteromonadales</taxon>
        <taxon>Alteromonadaceae</taxon>
        <taxon>Paraglaciecola</taxon>
    </lineage>
</organism>
<comment type="caution">
    <text evidence="14">The sequence shown here is derived from an EMBL/GenBank/DDBJ whole genome shotgun (WGS) entry which is preliminary data.</text>
</comment>
<dbReference type="EC" id="2.7.7.72" evidence="12"/>
<dbReference type="InterPro" id="IPR003607">
    <property type="entry name" value="HD/PDEase_dom"/>
</dbReference>
<comment type="domain">
    <text evidence="12">Comprises two domains: an N-terminal domain containing the nucleotidyltransferase activity and a C-terminal HD domain associated with both phosphodiesterase and phosphatase activities.</text>
</comment>
<feature type="binding site" evidence="12">
    <location>
        <position position="91"/>
    </location>
    <ligand>
        <name>ATP</name>
        <dbReference type="ChEBI" id="CHEBI:30616"/>
    </ligand>
</feature>
<evidence type="ECO:0000256" key="12">
    <source>
        <dbReference type="HAMAP-Rule" id="MF_01261"/>
    </source>
</evidence>
<comment type="subunit">
    <text evidence="12">Monomer. Can also form homodimers and oligomers.</text>
</comment>
<dbReference type="PANTHER" id="PTHR47545:SF1">
    <property type="entry name" value="MULTIFUNCTIONAL CCA PROTEIN"/>
    <property type="match status" value="1"/>
</dbReference>
<proteinExistence type="inferred from homology"/>
<comment type="catalytic activity">
    <reaction evidence="12">
        <text>a tRNA with a 3' CCA end + 2 CTP + ATP = a tRNA with a 3' CCACCA end + 3 diphosphate</text>
        <dbReference type="Rhea" id="RHEA:76235"/>
        <dbReference type="Rhea" id="RHEA-COMP:10468"/>
        <dbReference type="Rhea" id="RHEA-COMP:18655"/>
        <dbReference type="ChEBI" id="CHEBI:30616"/>
        <dbReference type="ChEBI" id="CHEBI:33019"/>
        <dbReference type="ChEBI" id="CHEBI:37563"/>
        <dbReference type="ChEBI" id="CHEBI:83071"/>
        <dbReference type="ChEBI" id="CHEBI:195187"/>
    </reaction>
</comment>
<feature type="binding site" evidence="12">
    <location>
        <position position="11"/>
    </location>
    <ligand>
        <name>ATP</name>
        <dbReference type="ChEBI" id="CHEBI:30616"/>
    </ligand>
</feature>
<dbReference type="Pfam" id="PF12627">
    <property type="entry name" value="PolyA_pol_RNAbd"/>
    <property type="match status" value="1"/>
</dbReference>
<keyword evidence="4 12" id="KW-0548">Nucleotidyltransferase</keyword>
<comment type="cofactor">
    <cofactor evidence="12">
        <name>Mg(2+)</name>
        <dbReference type="ChEBI" id="CHEBI:18420"/>
    </cofactor>
    <text evidence="12">Magnesium is required for nucleotidyltransferase activity.</text>
</comment>
<accession>A0ABS9D9W9</accession>
<dbReference type="EC" id="3.1.3.-" evidence="12"/>
<keyword evidence="5 12" id="KW-0479">Metal-binding</keyword>
<dbReference type="EC" id="3.1.4.-" evidence="12"/>
<dbReference type="Proteomes" id="UP001521137">
    <property type="component" value="Unassembled WGS sequence"/>
</dbReference>
<dbReference type="CDD" id="cd00077">
    <property type="entry name" value="HDc"/>
    <property type="match status" value="1"/>
</dbReference>
<evidence type="ECO:0000256" key="3">
    <source>
        <dbReference type="ARBA" id="ARBA00022694"/>
    </source>
</evidence>
<keyword evidence="9 12" id="KW-0067">ATP-binding</keyword>
<keyword evidence="2 12" id="KW-0808">Transferase</keyword>
<dbReference type="InterPro" id="IPR006674">
    <property type="entry name" value="HD_domain"/>
</dbReference>
<gene>
    <name evidence="12" type="primary">cca</name>
    <name evidence="14" type="ORF">L0668_16515</name>
</gene>
<feature type="binding site" evidence="12">
    <location>
        <position position="8"/>
    </location>
    <ligand>
        <name>ATP</name>
        <dbReference type="ChEBI" id="CHEBI:30616"/>
    </ligand>
</feature>
<feature type="binding site" evidence="12">
    <location>
        <position position="11"/>
    </location>
    <ligand>
        <name>CTP</name>
        <dbReference type="ChEBI" id="CHEBI:37563"/>
    </ligand>
</feature>
<dbReference type="SUPFAM" id="SSF81301">
    <property type="entry name" value="Nucleotidyltransferase"/>
    <property type="match status" value="1"/>
</dbReference>
<feature type="binding site" evidence="12">
    <location>
        <position position="137"/>
    </location>
    <ligand>
        <name>ATP</name>
        <dbReference type="ChEBI" id="CHEBI:30616"/>
    </ligand>
</feature>
<comment type="similarity">
    <text evidence="12">Belongs to the tRNA nucleotidyltransferase/poly(A) polymerase family. Bacterial CCA-adding enzyme type 1 subfamily.</text>
</comment>
<comment type="function">
    <text evidence="12">Catalyzes the addition and repair of the essential 3'-terminal CCA sequence in tRNAs without using a nucleic acid template. Adds these three nucleotides in the order of C, C, and A to the tRNA nucleotide-73, using CTP and ATP as substrates and producing inorganic pyrophosphate. tRNA 3'-terminal CCA addition is required both for tRNA processing and repair. Also involved in tRNA surveillance by mediating tandem CCA addition to generate a CCACCA at the 3' terminus of unstable tRNAs. While stable tRNAs receive only 3'-terminal CCA, unstable tRNAs are marked with CCACCA and rapidly degraded.</text>
</comment>
<dbReference type="PROSITE" id="PS51831">
    <property type="entry name" value="HD"/>
    <property type="match status" value="1"/>
</dbReference>
<dbReference type="HAMAP" id="MF_01261">
    <property type="entry name" value="CCA_bact_type1"/>
    <property type="match status" value="1"/>
</dbReference>
<name>A0ABS9D9W9_9ALTE</name>
<dbReference type="CDD" id="cd05398">
    <property type="entry name" value="NT_ClassII-CCAase"/>
    <property type="match status" value="1"/>
</dbReference>
<keyword evidence="8 12" id="KW-0378">Hydrolase</keyword>
<dbReference type="GO" id="GO:0004810">
    <property type="term" value="F:CCA tRNA nucleotidyltransferase activity"/>
    <property type="evidence" value="ECO:0007669"/>
    <property type="project" value="UniProtKB-EC"/>
</dbReference>
<keyword evidence="12" id="KW-0511">Multifunctional enzyme</keyword>
<keyword evidence="7 12" id="KW-0692">RNA repair</keyword>
<evidence type="ECO:0000313" key="14">
    <source>
        <dbReference type="EMBL" id="MCF2949724.1"/>
    </source>
</evidence>
<dbReference type="PIRSF" id="PIRSF000813">
    <property type="entry name" value="CCA_bact"/>
    <property type="match status" value="1"/>
</dbReference>
<evidence type="ECO:0000313" key="15">
    <source>
        <dbReference type="Proteomes" id="UP001521137"/>
    </source>
</evidence>
<evidence type="ECO:0000256" key="5">
    <source>
        <dbReference type="ARBA" id="ARBA00022723"/>
    </source>
</evidence>
<dbReference type="InterPro" id="IPR032828">
    <property type="entry name" value="PolyA_RNA-bd"/>
</dbReference>
<evidence type="ECO:0000256" key="2">
    <source>
        <dbReference type="ARBA" id="ARBA00022679"/>
    </source>
</evidence>
<dbReference type="InterPro" id="IPR050124">
    <property type="entry name" value="tRNA_CCA-adding_enzyme"/>
</dbReference>
<dbReference type="InterPro" id="IPR043519">
    <property type="entry name" value="NT_sf"/>
</dbReference>
<dbReference type="SUPFAM" id="SSF81891">
    <property type="entry name" value="Poly A polymerase C-terminal region-like"/>
    <property type="match status" value="1"/>
</dbReference>
<dbReference type="GO" id="GO:0016787">
    <property type="term" value="F:hydrolase activity"/>
    <property type="evidence" value="ECO:0007669"/>
    <property type="project" value="UniProtKB-KW"/>
</dbReference>
<reference evidence="14 15" key="1">
    <citation type="submission" date="2022-01" db="EMBL/GenBank/DDBJ databases">
        <title>Paraglaciecola sp. G1-23.</title>
        <authorList>
            <person name="Jin M.S."/>
            <person name="Han D.M."/>
            <person name="Kim H.M."/>
            <person name="Jeon C.O."/>
        </authorList>
    </citation>
    <scope>NUCLEOTIDE SEQUENCE [LARGE SCALE GENOMIC DNA]</scope>
    <source>
        <strain evidence="14 15">G1-23</strain>
    </source>
</reference>
<feature type="binding site" evidence="12">
    <location>
        <position position="8"/>
    </location>
    <ligand>
        <name>CTP</name>
        <dbReference type="ChEBI" id="CHEBI:37563"/>
    </ligand>
</feature>
<keyword evidence="11 12" id="KW-0694">RNA-binding</keyword>
<feature type="binding site" evidence="12">
    <location>
        <position position="21"/>
    </location>
    <ligand>
        <name>Mg(2+)</name>
        <dbReference type="ChEBI" id="CHEBI:18420"/>
    </ligand>
</feature>
<feature type="binding site" evidence="12">
    <location>
        <position position="140"/>
    </location>
    <ligand>
        <name>ATP</name>
        <dbReference type="ChEBI" id="CHEBI:30616"/>
    </ligand>
</feature>
<dbReference type="InterPro" id="IPR012006">
    <property type="entry name" value="CCA_bact"/>
</dbReference>
<evidence type="ECO:0000256" key="6">
    <source>
        <dbReference type="ARBA" id="ARBA00022741"/>
    </source>
</evidence>
<evidence type="ECO:0000259" key="13">
    <source>
        <dbReference type="PROSITE" id="PS51831"/>
    </source>
</evidence>
<sequence length="412" mass="46457">MQTYLVGGAVRDKLLGLTIKDRDWVVVGSTPQQMLDQGYQAVGADFPVFLHPKTKEEHALARIERKNGVGYTGFSCDASQDVTLEEDLLRRDLTINAMAMDEAGNIIDPYNGQTDLASKQLRHVSDAFVEDPLRVLRVARFAARYHQLGFSIAPETLSLMSDIVQQGELQTLSAERVWQETSRALLEDHPEVYLENLKDCGALDIWFPELAKLWGIPNPAQWHPEIDTGIHTLMVMQQVAKLSDKITVRYAALVHDLGKALTPADKWPSHHGHEKLGLDAIKTFSKRLKAPNDCRDLGLLVSEYHSHVHRAFELKPSTILGVLNRCDVWRKPERFKDLLTACKADARGRTSFETIPYHQADYMWQCYQAAQAVDVQSIIAQGFQGPQIKQQLDQQKVKAIVEIKSNYPIPTN</sequence>
<comment type="miscellaneous">
    <text evidence="12">A single active site specifically recognizes both ATP and CTP and is responsible for their addition.</text>
</comment>
<evidence type="ECO:0000256" key="9">
    <source>
        <dbReference type="ARBA" id="ARBA00022840"/>
    </source>
</evidence>
<feature type="binding site" evidence="12">
    <location>
        <position position="23"/>
    </location>
    <ligand>
        <name>Mg(2+)</name>
        <dbReference type="ChEBI" id="CHEBI:18420"/>
    </ligand>
</feature>
<evidence type="ECO:0000256" key="7">
    <source>
        <dbReference type="ARBA" id="ARBA00022800"/>
    </source>
</evidence>
<keyword evidence="3 12" id="KW-0819">tRNA processing</keyword>
<keyword evidence="10 12" id="KW-0460">Magnesium</keyword>